<feature type="domain" description="B3/B4 tRNA-binding" evidence="1">
    <location>
        <begin position="59"/>
        <end position="210"/>
    </location>
</feature>
<dbReference type="SMART" id="SM00873">
    <property type="entry name" value="B3_4"/>
    <property type="match status" value="1"/>
</dbReference>
<name>A0A1H2HG12_9GAMM</name>
<sequence length="222" mass="24832">MLNPIFRLLTPDSLGLKVIAFTVHGLCNRHFTRSLNERLAELDEQLDLAKSRLHMAGFDDLRLQVGRSARRYPASPQTLLQQFLRDAQLRSIAPVVDLYNHWSLVSGLSIGAHDLRYLSLPVSLTLGRGHEEFIGLGNDQVQQLPSGEYLYLDADQQVICRMDYRQCAATALQADSREALVIVQGHADTPLTHLRTTAEALQADLNRYCTGPEQGTQLRQSA</sequence>
<dbReference type="GO" id="GO:0003723">
    <property type="term" value="F:RNA binding"/>
    <property type="evidence" value="ECO:0007669"/>
    <property type="project" value="InterPro"/>
</dbReference>
<organism evidence="2 3">
    <name type="scientific">Halopseudomonas salegens</name>
    <dbReference type="NCBI Taxonomy" id="1434072"/>
    <lineage>
        <taxon>Bacteria</taxon>
        <taxon>Pseudomonadati</taxon>
        <taxon>Pseudomonadota</taxon>
        <taxon>Gammaproteobacteria</taxon>
        <taxon>Pseudomonadales</taxon>
        <taxon>Pseudomonadaceae</taxon>
        <taxon>Halopseudomonas</taxon>
    </lineage>
</organism>
<evidence type="ECO:0000313" key="3">
    <source>
        <dbReference type="Proteomes" id="UP000243924"/>
    </source>
</evidence>
<dbReference type="PANTHER" id="PTHR39209">
    <property type="match status" value="1"/>
</dbReference>
<dbReference type="InterPro" id="IPR005146">
    <property type="entry name" value="B3/B4_tRNA-bd"/>
</dbReference>
<reference evidence="3" key="1">
    <citation type="submission" date="2016-10" db="EMBL/GenBank/DDBJ databases">
        <authorList>
            <person name="Varghese N."/>
            <person name="Submissions S."/>
        </authorList>
    </citation>
    <scope>NUCLEOTIDE SEQUENCE [LARGE SCALE GENOMIC DNA]</scope>
    <source>
        <strain evidence="3">CECT 8338</strain>
    </source>
</reference>
<evidence type="ECO:0000313" key="2">
    <source>
        <dbReference type="EMBL" id="SDU30774.1"/>
    </source>
</evidence>
<dbReference type="AlphaFoldDB" id="A0A1H2HG12"/>
<dbReference type="RefSeq" id="WP_092388466.1">
    <property type="nucleotide sequence ID" value="NZ_LT629787.1"/>
</dbReference>
<dbReference type="STRING" id="1434072.SAMN05216210_3015"/>
<keyword evidence="3" id="KW-1185">Reference proteome</keyword>
<protein>
    <submittedName>
        <fullName evidence="2">B3/B4 domain-containing protein (DNA/RNA-binding domain of Phe-tRNA-synthetase)</fullName>
    </submittedName>
</protein>
<dbReference type="OrthoDB" id="276580at2"/>
<accession>A0A1H2HG12</accession>
<dbReference type="Gene3D" id="3.50.40.10">
    <property type="entry name" value="Phenylalanyl-trna Synthetase, Chain B, domain 3"/>
    <property type="match status" value="1"/>
</dbReference>
<dbReference type="EMBL" id="LT629787">
    <property type="protein sequence ID" value="SDU30774.1"/>
    <property type="molecule type" value="Genomic_DNA"/>
</dbReference>
<dbReference type="PANTHER" id="PTHR39209:SF2">
    <property type="entry name" value="CYTOPLASMIC PROTEIN"/>
    <property type="match status" value="1"/>
</dbReference>
<dbReference type="GO" id="GO:0004826">
    <property type="term" value="F:phenylalanine-tRNA ligase activity"/>
    <property type="evidence" value="ECO:0007669"/>
    <property type="project" value="InterPro"/>
</dbReference>
<dbReference type="Pfam" id="PF03483">
    <property type="entry name" value="B3_4"/>
    <property type="match status" value="1"/>
</dbReference>
<dbReference type="Proteomes" id="UP000243924">
    <property type="component" value="Chromosome I"/>
</dbReference>
<gene>
    <name evidence="2" type="ORF">SAMN05216210_3015</name>
</gene>
<dbReference type="InterPro" id="IPR020825">
    <property type="entry name" value="Phe-tRNA_synthase-like_B3/B4"/>
</dbReference>
<dbReference type="SUPFAM" id="SSF56037">
    <property type="entry name" value="PheT/TilS domain"/>
    <property type="match status" value="1"/>
</dbReference>
<proteinExistence type="predicted"/>
<evidence type="ECO:0000259" key="1">
    <source>
        <dbReference type="SMART" id="SM00873"/>
    </source>
</evidence>